<dbReference type="GO" id="GO:0016279">
    <property type="term" value="F:protein-lysine N-methyltransferase activity"/>
    <property type="evidence" value="ECO:0007669"/>
    <property type="project" value="TreeGrafter"/>
</dbReference>
<dbReference type="InterPro" id="IPR046341">
    <property type="entry name" value="SET_dom_sf"/>
</dbReference>
<evidence type="ECO:0000313" key="3">
    <source>
        <dbReference type="EMBL" id="CAE7345213.1"/>
    </source>
</evidence>
<dbReference type="Proteomes" id="UP000604046">
    <property type="component" value="Unassembled WGS sequence"/>
</dbReference>
<organism evidence="3 4">
    <name type="scientific">Symbiodinium natans</name>
    <dbReference type="NCBI Taxonomy" id="878477"/>
    <lineage>
        <taxon>Eukaryota</taxon>
        <taxon>Sar</taxon>
        <taxon>Alveolata</taxon>
        <taxon>Dinophyceae</taxon>
        <taxon>Suessiales</taxon>
        <taxon>Symbiodiniaceae</taxon>
        <taxon>Symbiodinium</taxon>
    </lineage>
</organism>
<dbReference type="PROSITE" id="PS50280">
    <property type="entry name" value="SET"/>
    <property type="match status" value="1"/>
</dbReference>
<feature type="region of interest" description="Disordered" evidence="1">
    <location>
        <begin position="425"/>
        <end position="461"/>
    </location>
</feature>
<dbReference type="AlphaFoldDB" id="A0A812PSP1"/>
<dbReference type="EMBL" id="CAJNDS010002134">
    <property type="protein sequence ID" value="CAE7345213.1"/>
    <property type="molecule type" value="Genomic_DNA"/>
</dbReference>
<protein>
    <submittedName>
        <fullName evidence="3">Setd3 protein</fullName>
    </submittedName>
</protein>
<dbReference type="SUPFAM" id="SSF82199">
    <property type="entry name" value="SET domain"/>
    <property type="match status" value="1"/>
</dbReference>
<dbReference type="InterPro" id="IPR050600">
    <property type="entry name" value="SETD3_SETD6_MTase"/>
</dbReference>
<dbReference type="InterPro" id="IPR001214">
    <property type="entry name" value="SET_dom"/>
</dbReference>
<dbReference type="CDD" id="cd10527">
    <property type="entry name" value="SET_LSMT"/>
    <property type="match status" value="1"/>
</dbReference>
<dbReference type="OrthoDB" id="446637at2759"/>
<dbReference type="PANTHER" id="PTHR13271">
    <property type="entry name" value="UNCHARACTERIZED PUTATIVE METHYLTRANSFERASE"/>
    <property type="match status" value="1"/>
</dbReference>
<dbReference type="Pfam" id="PF00856">
    <property type="entry name" value="SET"/>
    <property type="match status" value="1"/>
</dbReference>
<dbReference type="PANTHER" id="PTHR13271:SF154">
    <property type="entry name" value="GRIP DOMAIN-CONTAINING PROTEIN"/>
    <property type="match status" value="1"/>
</dbReference>
<reference evidence="3" key="1">
    <citation type="submission" date="2021-02" db="EMBL/GenBank/DDBJ databases">
        <authorList>
            <person name="Dougan E. K."/>
            <person name="Rhodes N."/>
            <person name="Thang M."/>
            <person name="Chan C."/>
        </authorList>
    </citation>
    <scope>NUCLEOTIDE SEQUENCE</scope>
</reference>
<name>A0A812PSP1_9DINO</name>
<keyword evidence="4" id="KW-1185">Reference proteome</keyword>
<dbReference type="Gene3D" id="3.90.1410.10">
    <property type="entry name" value="set domain protein methyltransferase, domain 1"/>
    <property type="match status" value="1"/>
</dbReference>
<evidence type="ECO:0000256" key="1">
    <source>
        <dbReference type="SAM" id="MobiDB-lite"/>
    </source>
</evidence>
<evidence type="ECO:0000259" key="2">
    <source>
        <dbReference type="PROSITE" id="PS50280"/>
    </source>
</evidence>
<feature type="domain" description="SET" evidence="2">
    <location>
        <begin position="28"/>
        <end position="229"/>
    </location>
</feature>
<gene>
    <name evidence="3" type="primary">Setd3</name>
    <name evidence="3" type="ORF">SNAT2548_LOCUS18093</name>
</gene>
<evidence type="ECO:0000313" key="4">
    <source>
        <dbReference type="Proteomes" id="UP000604046"/>
    </source>
</evidence>
<comment type="caution">
    <text evidence="3">The sequence shown here is derived from an EMBL/GenBank/DDBJ whole genome shotgun (WGS) entry which is preliminary data.</text>
</comment>
<proteinExistence type="predicted"/>
<feature type="compositionally biased region" description="Basic residues" evidence="1">
    <location>
        <begin position="447"/>
        <end position="461"/>
    </location>
</feature>
<sequence length="519" mass="57750">MPSWLAEDNYDIFTLLRGLFGPRGFIDPRLRLHATAHGRGVVASGTLKKHEVLFQVPLKFMLRRKLPWSEVPLFKASRKGLSEDDEIILFLAALRKFGIYSEWYRYLRTLPLEKGSSPVAWKPQEVRALRGTPAHGEARRLRRQLSALCERFARDFACEELRWAASHYWSRAVAVAGATPKPFRALIPGVDLLNFDPRSPNYVRTAGKSIVYVAGKDFAAGEEICDSYGGGKNDTNLLVHYGFLVEDPTESFIELPLPEATGEHSQLKHTMLMATGTSKARQRLKVRPGGDVEGVSALRLLQLSGEEFSSYNVLPLLSRSPVPAARVLRAEVTAMSWLLESCGAQAAELRKHEPARAQLPAKPGGPFEPFRLVAEYRARVAKLWSECMEEAARRLELLPPVPPLPPPTLQRADIVDALPPTPISDREEAQCGATEPGEQVPVAKTPRASRRRRGASTKQKWRREAVRLSAAAARCGRACPMWLHKLAATALGEEPWPLPGPLERRLAGFAPPLRSEWDP</sequence>
<accession>A0A812PSP1</accession>